<dbReference type="EnsemblPlants" id="AVESA.00010b.r2.1AG0055060.1">
    <property type="protein sequence ID" value="AVESA.00010b.r2.1AG0055060.1.CDS.1"/>
    <property type="gene ID" value="AVESA.00010b.r2.1AG0055060"/>
</dbReference>
<evidence type="ECO:0000313" key="2">
    <source>
        <dbReference type="Proteomes" id="UP001732700"/>
    </source>
</evidence>
<sequence>MIFIIPPKKCPLVYSTIFISQNTHRDITVRGRLIFDDILEQLGLPMAQYEQRTHQSGKISITVIFQLPIVPCHSSPHTARIDGIESFDVALAEHTAAVEAIRYMQDVAGIVAKDLNYNLLQHADEENRRLQKQLETVKLQVKKETIKSKKLARGWFWAVRKMFSFSSQFHNVAVIGNFGGQEVLSDDVKANIFETAATMKSKSIQMESILEQIRYS</sequence>
<accession>A0ACD5THP9</accession>
<protein>
    <submittedName>
        <fullName evidence="1">Uncharacterized protein</fullName>
    </submittedName>
</protein>
<reference evidence="1" key="1">
    <citation type="submission" date="2021-05" db="EMBL/GenBank/DDBJ databases">
        <authorList>
            <person name="Scholz U."/>
            <person name="Mascher M."/>
            <person name="Fiebig A."/>
        </authorList>
    </citation>
    <scope>NUCLEOTIDE SEQUENCE [LARGE SCALE GENOMIC DNA]</scope>
</reference>
<dbReference type="Proteomes" id="UP001732700">
    <property type="component" value="Chromosome 1A"/>
</dbReference>
<proteinExistence type="predicted"/>
<reference evidence="1" key="2">
    <citation type="submission" date="2025-09" db="UniProtKB">
        <authorList>
            <consortium name="EnsemblPlants"/>
        </authorList>
    </citation>
    <scope>IDENTIFICATION</scope>
</reference>
<evidence type="ECO:0000313" key="1">
    <source>
        <dbReference type="EnsemblPlants" id="AVESA.00010b.r2.1AG0055060.1.CDS.1"/>
    </source>
</evidence>
<organism evidence="1 2">
    <name type="scientific">Avena sativa</name>
    <name type="common">Oat</name>
    <dbReference type="NCBI Taxonomy" id="4498"/>
    <lineage>
        <taxon>Eukaryota</taxon>
        <taxon>Viridiplantae</taxon>
        <taxon>Streptophyta</taxon>
        <taxon>Embryophyta</taxon>
        <taxon>Tracheophyta</taxon>
        <taxon>Spermatophyta</taxon>
        <taxon>Magnoliopsida</taxon>
        <taxon>Liliopsida</taxon>
        <taxon>Poales</taxon>
        <taxon>Poaceae</taxon>
        <taxon>BOP clade</taxon>
        <taxon>Pooideae</taxon>
        <taxon>Poodae</taxon>
        <taxon>Poeae</taxon>
        <taxon>Poeae Chloroplast Group 1 (Aveneae type)</taxon>
        <taxon>Aveninae</taxon>
        <taxon>Avena</taxon>
    </lineage>
</organism>
<name>A0ACD5THP9_AVESA</name>
<keyword evidence="2" id="KW-1185">Reference proteome</keyword>